<dbReference type="Gene3D" id="2.160.20.10">
    <property type="entry name" value="Single-stranded right-handed beta-helix, Pectin lyase-like"/>
    <property type="match status" value="1"/>
</dbReference>
<evidence type="ECO:0000259" key="2">
    <source>
        <dbReference type="Pfam" id="PF13229"/>
    </source>
</evidence>
<sequence length="864" mass="85622">MVIAVAAGSASSVTSAAQATAAGATLYVNNTVSACSDSGTGTQAAPYCNVQAAFSAVQAGGTVIIVAGTYAIPATLSTSGTADAPITVSFGTPGATFSNGTSPSLSALTLANASYVNVDNAYVTGSGPSAISVTDSSHVTFAGGEVSGGATGLAISGASSDDSVTRLIFEGPTTAAVSIGPGATDTVIATDYVLQGGEGIVVDGASGTDVVGNELKACDANVSVSGGATDTTVENNLIDLGLDSFTFDCAAPTPLGLSVDADSAASTTEKYDSILAWTYTPIEWAGVDYDSSAAFQAATGQGAQEVVRVGASMPGAGPSDYVDDADALAPGETSTDFLGNSREDDPYQPNTGTGVGYYDRGAFESTDNFAAQIDQATPVSGTASTVSLAWNVDGGWAECPSNYNVTIDWGDGNSSTVSGKPCASASTAADTAATASKAGTTAKVSPADQGCEGECVSSTHAYAGPGTYGITFSASDGTVSVTRTASFTTLAADYRAYGPSRILDTRKGVGASKAKIQQGKYVKLKVAGVGGIPADVTAVALNLTVTDAVGNGYVSAEADGVGTPKVSNLNYLSGQTVANSAIVSVDTDGYIDIYNCGGSVTNTADLIADVTGYFVPAAASGYGPVALSRILDTRKGIGAPAAPVAGGGSVPVTVAGVDAIPASGVTAVAVHVTVTDTAGNGWVAAVPDGAGVPSTSTLNYLKGQTVSNTVIVPVGADGAIRLYNGGSSTPADLIVDVAGYFSASAPNYYVPLSTATRPVDTRKSGSTALQKDASSHFWLVSSSNLAAVVGNLTVTEPTANGFITAYPDGVTLPAVSNVNFLTGQTQASLAILDTNASEQAATNVYNGSTGTTELIIDVFGYFAS</sequence>
<organism evidence="3 4">
    <name type="scientific">Actinospica durhamensis</name>
    <dbReference type="NCBI Taxonomy" id="1508375"/>
    <lineage>
        <taxon>Bacteria</taxon>
        <taxon>Bacillati</taxon>
        <taxon>Actinomycetota</taxon>
        <taxon>Actinomycetes</taxon>
        <taxon>Catenulisporales</taxon>
        <taxon>Actinospicaceae</taxon>
        <taxon>Actinospica</taxon>
    </lineage>
</organism>
<evidence type="ECO:0000313" key="3">
    <source>
        <dbReference type="EMBL" id="MBR7832224.1"/>
    </source>
</evidence>
<proteinExistence type="predicted"/>
<keyword evidence="1" id="KW-0732">Signal</keyword>
<accession>A0A941ENE0</accession>
<dbReference type="RefSeq" id="WP_212526760.1">
    <property type="nucleotide sequence ID" value="NZ_JAGSOG010000008.1"/>
</dbReference>
<dbReference type="InterPro" id="IPR039448">
    <property type="entry name" value="Beta_helix"/>
</dbReference>
<dbReference type="AlphaFoldDB" id="A0A941ENE0"/>
<dbReference type="InterPro" id="IPR012334">
    <property type="entry name" value="Pectin_lyas_fold"/>
</dbReference>
<dbReference type="SUPFAM" id="SSF51126">
    <property type="entry name" value="Pectin lyase-like"/>
    <property type="match status" value="1"/>
</dbReference>
<dbReference type="Proteomes" id="UP000675781">
    <property type="component" value="Unassembled WGS sequence"/>
</dbReference>
<protein>
    <submittedName>
        <fullName evidence="3">Right-handed parallel beta-helix repeat-containing protein</fullName>
    </submittedName>
</protein>
<gene>
    <name evidence="3" type="ORF">KDL01_03075</name>
</gene>
<reference evidence="3" key="1">
    <citation type="submission" date="2021-04" db="EMBL/GenBank/DDBJ databases">
        <title>Genome based classification of Actinospica acidithermotolerans sp. nov., an actinobacterium isolated from an Indonesian hot spring.</title>
        <authorList>
            <person name="Kusuma A.B."/>
            <person name="Putra K.E."/>
            <person name="Nafisah S."/>
            <person name="Loh J."/>
            <person name="Nouioui I."/>
            <person name="Goodfellow M."/>
        </authorList>
    </citation>
    <scope>NUCLEOTIDE SEQUENCE</scope>
    <source>
        <strain evidence="3">CSCA 57</strain>
    </source>
</reference>
<name>A0A941ENE0_9ACTN</name>
<comment type="caution">
    <text evidence="3">The sequence shown here is derived from an EMBL/GenBank/DDBJ whole genome shotgun (WGS) entry which is preliminary data.</text>
</comment>
<dbReference type="InterPro" id="IPR011050">
    <property type="entry name" value="Pectin_lyase_fold/virulence"/>
</dbReference>
<dbReference type="EMBL" id="JAGSOG010000008">
    <property type="protein sequence ID" value="MBR7832224.1"/>
    <property type="molecule type" value="Genomic_DNA"/>
</dbReference>
<feature type="signal peptide" evidence="1">
    <location>
        <begin position="1"/>
        <end position="21"/>
    </location>
</feature>
<evidence type="ECO:0000256" key="1">
    <source>
        <dbReference type="SAM" id="SignalP"/>
    </source>
</evidence>
<feature type="domain" description="Right handed beta helix" evidence="2">
    <location>
        <begin position="108"/>
        <end position="239"/>
    </location>
</feature>
<dbReference type="Pfam" id="PF13229">
    <property type="entry name" value="Beta_helix"/>
    <property type="match status" value="1"/>
</dbReference>
<feature type="chain" id="PRO_5038691629" evidence="1">
    <location>
        <begin position="22"/>
        <end position="864"/>
    </location>
</feature>
<evidence type="ECO:0000313" key="4">
    <source>
        <dbReference type="Proteomes" id="UP000675781"/>
    </source>
</evidence>
<keyword evidence="4" id="KW-1185">Reference proteome</keyword>